<dbReference type="Pfam" id="PF07885">
    <property type="entry name" value="Ion_trans_2"/>
    <property type="match status" value="1"/>
</dbReference>
<keyword evidence="2" id="KW-1133">Transmembrane helix</keyword>
<dbReference type="PROSITE" id="PS51201">
    <property type="entry name" value="RCK_N"/>
    <property type="match status" value="1"/>
</dbReference>
<evidence type="ECO:0000259" key="3">
    <source>
        <dbReference type="PROSITE" id="PS51201"/>
    </source>
</evidence>
<comment type="caution">
    <text evidence="4">The sequence shown here is derived from an EMBL/GenBank/DDBJ whole genome shotgun (WGS) entry which is preliminary data.</text>
</comment>
<feature type="domain" description="RCK N-terminal" evidence="3">
    <location>
        <begin position="112"/>
        <end position="237"/>
    </location>
</feature>
<dbReference type="InterPro" id="IPR050721">
    <property type="entry name" value="Trk_Ktr_HKT_K-transport"/>
</dbReference>
<keyword evidence="2" id="KW-0812">Transmembrane</keyword>
<accession>A0ABW2ENJ0</accession>
<dbReference type="Proteomes" id="UP001596410">
    <property type="component" value="Unassembled WGS sequence"/>
</dbReference>
<keyword evidence="4" id="KW-0813">Transport</keyword>
<dbReference type="InterPro" id="IPR036291">
    <property type="entry name" value="NAD(P)-bd_dom_sf"/>
</dbReference>
<evidence type="ECO:0000256" key="2">
    <source>
        <dbReference type="SAM" id="Phobius"/>
    </source>
</evidence>
<keyword evidence="5" id="KW-1185">Reference proteome</keyword>
<dbReference type="InterPro" id="IPR013099">
    <property type="entry name" value="K_chnl_dom"/>
</dbReference>
<keyword evidence="2" id="KW-0472">Membrane</keyword>
<evidence type="ECO:0000256" key="1">
    <source>
        <dbReference type="ARBA" id="ARBA00004651"/>
    </source>
</evidence>
<organism evidence="4 5">
    <name type="scientific">Halobacillus seohaensis</name>
    <dbReference type="NCBI Taxonomy" id="447421"/>
    <lineage>
        <taxon>Bacteria</taxon>
        <taxon>Bacillati</taxon>
        <taxon>Bacillota</taxon>
        <taxon>Bacilli</taxon>
        <taxon>Bacillales</taxon>
        <taxon>Bacillaceae</taxon>
        <taxon>Halobacillus</taxon>
    </lineage>
</organism>
<dbReference type="RefSeq" id="WP_204708447.1">
    <property type="nucleotide sequence ID" value="NZ_JBHSZV010000062.1"/>
</dbReference>
<comment type="subcellular location">
    <subcellularLocation>
        <location evidence="1">Cell membrane</location>
        <topology evidence="1">Multi-pass membrane protein</topology>
    </subcellularLocation>
</comment>
<reference evidence="5" key="1">
    <citation type="journal article" date="2019" name="Int. J. Syst. Evol. Microbiol.">
        <title>The Global Catalogue of Microorganisms (GCM) 10K type strain sequencing project: providing services to taxonomists for standard genome sequencing and annotation.</title>
        <authorList>
            <consortium name="The Broad Institute Genomics Platform"/>
            <consortium name="The Broad Institute Genome Sequencing Center for Infectious Disease"/>
            <person name="Wu L."/>
            <person name="Ma J."/>
        </authorList>
    </citation>
    <scope>NUCLEOTIDE SEQUENCE [LARGE SCALE GENOMIC DNA]</scope>
    <source>
        <strain evidence="5">CGMCC 4.1621</strain>
    </source>
</reference>
<evidence type="ECO:0000313" key="5">
    <source>
        <dbReference type="Proteomes" id="UP001596410"/>
    </source>
</evidence>
<keyword evidence="4" id="KW-0407">Ion channel</keyword>
<dbReference type="EMBL" id="JBHSZV010000062">
    <property type="protein sequence ID" value="MFC7063927.1"/>
    <property type="molecule type" value="Genomic_DNA"/>
</dbReference>
<evidence type="ECO:0000313" key="4">
    <source>
        <dbReference type="EMBL" id="MFC7063927.1"/>
    </source>
</evidence>
<dbReference type="PANTHER" id="PTHR43833">
    <property type="entry name" value="POTASSIUM CHANNEL PROTEIN 2-RELATED-RELATED"/>
    <property type="match status" value="1"/>
</dbReference>
<dbReference type="SUPFAM" id="SSF81324">
    <property type="entry name" value="Voltage-gated potassium channels"/>
    <property type="match status" value="1"/>
</dbReference>
<dbReference type="Pfam" id="PF02254">
    <property type="entry name" value="TrkA_N"/>
    <property type="match status" value="1"/>
</dbReference>
<dbReference type="Gene3D" id="3.40.50.720">
    <property type="entry name" value="NAD(P)-binding Rossmann-like Domain"/>
    <property type="match status" value="1"/>
</dbReference>
<sequence>MQQWVRLYFQLPLFLRLLGTVLIFMLFFGSLIHIIEPDNFPTLFDGIWWAFVTGATVGYGDYVPLSTAGKVTGILLILAGGGVVTFYMATLSAATITHERNLSRGKVNFRGKNHLILIGYNERTRQLIEMMTEHNRHEDIVLIDRTMKKLYKHHSNVHFIHGDATMEDILEKANLREAKTAIITADPSKTEHQADQSVIHQIVALKGHRPQLFIIAEVLTDQQRINAERAGANTVIRSNDFMSSLLFHELYHTDPVEPFQLLLELLTSRQFHEEAIPSSLKEETMEEAVNYYFKKGSIVIGYRKDRNLSFLIEPLTPLENIQTLIVLIPLRT</sequence>
<dbReference type="SUPFAM" id="SSF51735">
    <property type="entry name" value="NAD(P)-binding Rossmann-fold domains"/>
    <property type="match status" value="1"/>
</dbReference>
<feature type="transmembrane region" description="Helical" evidence="2">
    <location>
        <begin position="47"/>
        <end position="65"/>
    </location>
</feature>
<keyword evidence="4" id="KW-0406">Ion transport</keyword>
<protein>
    <submittedName>
        <fullName evidence="4">Potassium channel family protein</fullName>
    </submittedName>
</protein>
<proteinExistence type="predicted"/>
<gene>
    <name evidence="4" type="ORF">ACFQIC_19195</name>
</gene>
<dbReference type="InterPro" id="IPR003148">
    <property type="entry name" value="RCK_N"/>
</dbReference>
<dbReference type="GO" id="GO:0034220">
    <property type="term" value="P:monoatomic ion transmembrane transport"/>
    <property type="evidence" value="ECO:0007669"/>
    <property type="project" value="UniProtKB-KW"/>
</dbReference>
<feature type="transmembrane region" description="Helical" evidence="2">
    <location>
        <begin position="13"/>
        <end position="35"/>
    </location>
</feature>
<feature type="transmembrane region" description="Helical" evidence="2">
    <location>
        <begin position="71"/>
        <end position="96"/>
    </location>
</feature>
<name>A0ABW2ENJ0_9BACI</name>
<dbReference type="Gene3D" id="1.10.287.70">
    <property type="match status" value="1"/>
</dbReference>
<dbReference type="PANTHER" id="PTHR43833:SF9">
    <property type="entry name" value="POTASSIUM CHANNEL PROTEIN YUGO-RELATED"/>
    <property type="match status" value="1"/>
</dbReference>